<evidence type="ECO:0000313" key="6">
    <source>
        <dbReference type="EMBL" id="AWU97028.1"/>
    </source>
</evidence>
<dbReference type="EMBL" id="CP029832">
    <property type="protein sequence ID" value="AWU97019.1"/>
    <property type="molecule type" value="Genomic_DNA"/>
</dbReference>
<feature type="domain" description="Transposase IS116/IS110/IS902 C-terminal" evidence="3">
    <location>
        <begin position="258"/>
        <end position="334"/>
    </location>
</feature>
<dbReference type="GO" id="GO:0003677">
    <property type="term" value="F:DNA binding"/>
    <property type="evidence" value="ECO:0007669"/>
    <property type="project" value="InterPro"/>
</dbReference>
<evidence type="ECO:0000313" key="7">
    <source>
        <dbReference type="Proteomes" id="UP000249605"/>
    </source>
</evidence>
<evidence type="ECO:0000256" key="1">
    <source>
        <dbReference type="SAM" id="Coils"/>
    </source>
</evidence>
<feature type="domain" description="Transposase IS110-like N-terminal" evidence="2">
    <location>
        <begin position="70"/>
        <end position="179"/>
    </location>
</feature>
<protein>
    <submittedName>
        <fullName evidence="6">IS110 family transposase</fullName>
    </submittedName>
</protein>
<dbReference type="KEGG" id="azm:DM194_22010"/>
<dbReference type="EMBL" id="CP029832">
    <property type="protein sequence ID" value="AWU97028.1"/>
    <property type="molecule type" value="Genomic_DNA"/>
</dbReference>
<keyword evidence="1" id="KW-0175">Coiled coil</keyword>
<dbReference type="Pfam" id="PF01548">
    <property type="entry name" value="DEDD_Tnp_IS110"/>
    <property type="match status" value="1"/>
</dbReference>
<geneLocation type="plasmid" evidence="4 7">
    <name>unnamed1</name>
</geneLocation>
<dbReference type="AlphaFoldDB" id="A0A2U9SGZ6"/>
<dbReference type="InterPro" id="IPR002525">
    <property type="entry name" value="Transp_IS110-like_N"/>
</dbReference>
<dbReference type="InterPro" id="IPR047650">
    <property type="entry name" value="Transpos_IS110"/>
</dbReference>
<dbReference type="PANTHER" id="PTHR33055">
    <property type="entry name" value="TRANSPOSASE FOR INSERTION SEQUENCE ELEMENT IS1111A"/>
    <property type="match status" value="1"/>
</dbReference>
<dbReference type="NCBIfam" id="NF033542">
    <property type="entry name" value="transpos_IS110"/>
    <property type="match status" value="1"/>
</dbReference>
<dbReference type="OrthoDB" id="7459855at2"/>
<dbReference type="Proteomes" id="UP000249605">
    <property type="component" value="Plasmid unnamed1"/>
</dbReference>
<dbReference type="PANTHER" id="PTHR33055:SF3">
    <property type="entry name" value="PUTATIVE TRANSPOSASE FOR IS117-RELATED"/>
    <property type="match status" value="1"/>
</dbReference>
<feature type="coiled-coil region" evidence="1">
    <location>
        <begin position="217"/>
        <end position="244"/>
    </location>
</feature>
<sequence>MQQPEIGRSTATFVPEETLVAVIEMSLSTWLVAGLVPGVDRRPLKKLSPDENDLLLLLDGWRCEAIAAGRTITRVVVAYESGRDGFWLARWLRTRGIEAQVIHASSVAVSRDRRRAKTDRLDTTLLMRVLLGWLRGEAGHCSMVAVPGIDEEDAKRPTRERENLVAERTRIVNRMKATFARLGIRNVNPALRKTAERLDKLRTPEGGMIPANTLAELRRDTARLRMVEEQIAEIERERMDRIAQAAPQRSRADGMLRMLSRVVGVGVETADLLVQEILLRDLRDRRAVARYAGLTGSPDESGARRRERGLSRAGNARVRKAMVQLAWRFLVFQKESALVKWYRERTADGRGRTRMALIVALARKLLIALWRMVKTGEVPQGALVRPDPAAA</sequence>
<dbReference type="KEGG" id="azm:DM194_14385"/>
<accession>A0A2U9SGZ6</accession>
<dbReference type="RefSeq" id="WP_111068683.1">
    <property type="nucleotide sequence ID" value="NZ_CP029830.1"/>
</dbReference>
<gene>
    <name evidence="4" type="ORF">DM194_14385</name>
    <name evidence="5" type="ORF">DM194_21585</name>
    <name evidence="6" type="ORF">DM194_22010</name>
</gene>
<proteinExistence type="predicted"/>
<dbReference type="InterPro" id="IPR003346">
    <property type="entry name" value="Transposase_20"/>
</dbReference>
<geneLocation type="plasmid" evidence="6 7">
    <name>unnamed2</name>
</geneLocation>
<reference evidence="6 7" key="1">
    <citation type="submission" date="2018-06" db="EMBL/GenBank/DDBJ databases">
        <title>Complete genome sequencing of Azospirillum sp. M2T2B2.</title>
        <authorList>
            <person name="Heo J."/>
            <person name="Kim S.-J."/>
            <person name="Kwon S.-W."/>
            <person name="Anandham R."/>
        </authorList>
    </citation>
    <scope>NUCLEOTIDE SEQUENCE [LARGE SCALE GENOMIC DNA]</scope>
    <source>
        <strain evidence="6 7">M2T2B2</strain>
        <plasmid evidence="4 7">unnamed1</plasmid>
        <plasmid evidence="6 7">unnamed2</plasmid>
    </source>
</reference>
<organism evidence="6 7">
    <name type="scientific">Azospirillum ramasamyi</name>
    <dbReference type="NCBI Taxonomy" id="682998"/>
    <lineage>
        <taxon>Bacteria</taxon>
        <taxon>Pseudomonadati</taxon>
        <taxon>Pseudomonadota</taxon>
        <taxon>Alphaproteobacteria</taxon>
        <taxon>Rhodospirillales</taxon>
        <taxon>Azospirillaceae</taxon>
        <taxon>Azospirillum</taxon>
    </lineage>
</organism>
<dbReference type="KEGG" id="azm:DM194_21585"/>
<name>A0A2U9SGZ6_9PROT</name>
<evidence type="ECO:0000313" key="5">
    <source>
        <dbReference type="EMBL" id="AWU97019.1"/>
    </source>
</evidence>
<dbReference type="GO" id="GO:0006313">
    <property type="term" value="P:DNA transposition"/>
    <property type="evidence" value="ECO:0007669"/>
    <property type="project" value="InterPro"/>
</dbReference>
<keyword evidence="7" id="KW-1185">Reference proteome</keyword>
<dbReference type="EMBL" id="CP029830">
    <property type="protein sequence ID" value="AWU95934.1"/>
    <property type="molecule type" value="Genomic_DNA"/>
</dbReference>
<dbReference type="GO" id="GO:0004803">
    <property type="term" value="F:transposase activity"/>
    <property type="evidence" value="ECO:0007669"/>
    <property type="project" value="InterPro"/>
</dbReference>
<dbReference type="Pfam" id="PF02371">
    <property type="entry name" value="Transposase_20"/>
    <property type="match status" value="1"/>
</dbReference>
<evidence type="ECO:0000313" key="4">
    <source>
        <dbReference type="EMBL" id="AWU95934.1"/>
    </source>
</evidence>
<evidence type="ECO:0000259" key="2">
    <source>
        <dbReference type="Pfam" id="PF01548"/>
    </source>
</evidence>
<keyword evidence="6" id="KW-0614">Plasmid</keyword>
<evidence type="ECO:0000259" key="3">
    <source>
        <dbReference type="Pfam" id="PF02371"/>
    </source>
</evidence>
<dbReference type="Proteomes" id="UP000249605">
    <property type="component" value="Plasmid unnamed2"/>
</dbReference>